<dbReference type="PANTHER" id="PTHR35851:SF1">
    <property type="entry name" value="CELL DIVISION PROTEIN FTSQ"/>
    <property type="match status" value="1"/>
</dbReference>
<feature type="transmembrane region" description="Helical" evidence="9">
    <location>
        <begin position="44"/>
        <end position="66"/>
    </location>
</feature>
<comment type="similarity">
    <text evidence="9">Belongs to the FtsQ/DivIB family. FtsQ subfamily.</text>
</comment>
<name>A0A934QGS6_9PROT</name>
<dbReference type="Gene3D" id="3.40.50.11690">
    <property type="entry name" value="Cell division protein FtsQ/DivIB"/>
    <property type="match status" value="1"/>
</dbReference>
<evidence type="ECO:0000256" key="10">
    <source>
        <dbReference type="SAM" id="MobiDB-lite"/>
    </source>
</evidence>
<keyword evidence="7 9" id="KW-0472">Membrane</keyword>
<dbReference type="InterPro" id="IPR026579">
    <property type="entry name" value="FtsQ"/>
</dbReference>
<reference evidence="12" key="2">
    <citation type="journal article" date="2020" name="Microorganisms">
        <title>Osmotic Adaptation and Compatible Solute Biosynthesis of Phototrophic Bacteria as Revealed from Genome Analyses.</title>
        <authorList>
            <person name="Imhoff J.F."/>
            <person name="Rahn T."/>
            <person name="Kunzel S."/>
            <person name="Keller A."/>
            <person name="Neulinger S.C."/>
        </authorList>
    </citation>
    <scope>NUCLEOTIDE SEQUENCE</scope>
    <source>
        <strain evidence="12">DSM 9154</strain>
    </source>
</reference>
<evidence type="ECO:0000313" key="12">
    <source>
        <dbReference type="EMBL" id="MBK1696504.1"/>
    </source>
</evidence>
<keyword evidence="8 9" id="KW-0131">Cell cycle</keyword>
<dbReference type="Pfam" id="PF08478">
    <property type="entry name" value="POTRA_1"/>
    <property type="match status" value="1"/>
</dbReference>
<dbReference type="Gene3D" id="3.10.20.310">
    <property type="entry name" value="membrane protein fhac"/>
    <property type="match status" value="1"/>
</dbReference>
<evidence type="ECO:0000259" key="11">
    <source>
        <dbReference type="PROSITE" id="PS51779"/>
    </source>
</evidence>
<dbReference type="HAMAP" id="MF_00911">
    <property type="entry name" value="FtsQ_subfam"/>
    <property type="match status" value="1"/>
</dbReference>
<keyword evidence="6 9" id="KW-1133">Transmembrane helix</keyword>
<keyword evidence="3 9" id="KW-0997">Cell inner membrane</keyword>
<keyword evidence="5 9" id="KW-0812">Transmembrane</keyword>
<evidence type="ECO:0000256" key="4">
    <source>
        <dbReference type="ARBA" id="ARBA00022618"/>
    </source>
</evidence>
<evidence type="ECO:0000256" key="8">
    <source>
        <dbReference type="ARBA" id="ARBA00023306"/>
    </source>
</evidence>
<evidence type="ECO:0000256" key="7">
    <source>
        <dbReference type="ARBA" id="ARBA00023136"/>
    </source>
</evidence>
<feature type="domain" description="POTRA" evidence="11">
    <location>
        <begin position="91"/>
        <end position="159"/>
    </location>
</feature>
<evidence type="ECO:0000256" key="9">
    <source>
        <dbReference type="HAMAP-Rule" id="MF_00911"/>
    </source>
</evidence>
<dbReference type="AlphaFoldDB" id="A0A934QGS6"/>
<dbReference type="InterPro" id="IPR005548">
    <property type="entry name" value="Cell_div_FtsQ/DivIB_C"/>
</dbReference>
<accession>A0A934QGS6</accession>
<reference evidence="12" key="1">
    <citation type="submission" date="2017-08" db="EMBL/GenBank/DDBJ databases">
        <authorList>
            <person name="Imhoff J.F."/>
            <person name="Rahn T."/>
            <person name="Kuenzel S."/>
            <person name="Neulinger S.C."/>
        </authorList>
    </citation>
    <scope>NUCLEOTIDE SEQUENCE</scope>
    <source>
        <strain evidence="12">DSM 9154</strain>
    </source>
</reference>
<keyword evidence="13" id="KW-1185">Reference proteome</keyword>
<keyword evidence="4 9" id="KW-0132">Cell division</keyword>
<proteinExistence type="inferred from homology"/>
<dbReference type="GO" id="GO:0043093">
    <property type="term" value="P:FtsZ-dependent cytokinesis"/>
    <property type="evidence" value="ECO:0007669"/>
    <property type="project" value="UniProtKB-UniRule"/>
</dbReference>
<dbReference type="InterPro" id="IPR045335">
    <property type="entry name" value="FtsQ_C_sf"/>
</dbReference>
<evidence type="ECO:0000256" key="6">
    <source>
        <dbReference type="ARBA" id="ARBA00022989"/>
    </source>
</evidence>
<dbReference type="PANTHER" id="PTHR35851">
    <property type="entry name" value="CELL DIVISION PROTEIN FTSQ"/>
    <property type="match status" value="1"/>
</dbReference>
<evidence type="ECO:0000256" key="2">
    <source>
        <dbReference type="ARBA" id="ARBA00022475"/>
    </source>
</evidence>
<comment type="caution">
    <text evidence="12">The sequence shown here is derived from an EMBL/GenBank/DDBJ whole genome shotgun (WGS) entry which is preliminary data.</text>
</comment>
<gene>
    <name evidence="9" type="primary">ftsQ</name>
    <name evidence="12" type="ORF">CKO21_04510</name>
</gene>
<dbReference type="InterPro" id="IPR013685">
    <property type="entry name" value="POTRA_FtsQ_type"/>
</dbReference>
<dbReference type="InterPro" id="IPR034746">
    <property type="entry name" value="POTRA"/>
</dbReference>
<evidence type="ECO:0000256" key="1">
    <source>
        <dbReference type="ARBA" id="ARBA00004370"/>
    </source>
</evidence>
<keyword evidence="2 9" id="KW-1003">Cell membrane</keyword>
<organism evidence="12 13">
    <name type="scientific">Rhodovibrio salinarum</name>
    <dbReference type="NCBI Taxonomy" id="1087"/>
    <lineage>
        <taxon>Bacteria</taxon>
        <taxon>Pseudomonadati</taxon>
        <taxon>Pseudomonadota</taxon>
        <taxon>Alphaproteobacteria</taxon>
        <taxon>Rhodospirillales</taxon>
        <taxon>Rhodovibrionaceae</taxon>
        <taxon>Rhodovibrio</taxon>
    </lineage>
</organism>
<comment type="subcellular location">
    <subcellularLocation>
        <location evidence="9">Cell inner membrane</location>
        <topology evidence="9">Single-pass type II membrane protein</topology>
    </subcellularLocation>
    <subcellularLocation>
        <location evidence="1">Membrane</location>
    </subcellularLocation>
    <text evidence="9">Localizes to the division septum.</text>
</comment>
<comment type="function">
    <text evidence="9">Essential cell division protein.</text>
</comment>
<dbReference type="GO" id="GO:0032153">
    <property type="term" value="C:cell division site"/>
    <property type="evidence" value="ECO:0007669"/>
    <property type="project" value="UniProtKB-UniRule"/>
</dbReference>
<dbReference type="Pfam" id="PF03799">
    <property type="entry name" value="FtsQ_DivIB_C"/>
    <property type="match status" value="1"/>
</dbReference>
<evidence type="ECO:0000256" key="5">
    <source>
        <dbReference type="ARBA" id="ARBA00022692"/>
    </source>
</evidence>
<dbReference type="EMBL" id="NRRE01000017">
    <property type="protein sequence ID" value="MBK1696504.1"/>
    <property type="molecule type" value="Genomic_DNA"/>
</dbReference>
<dbReference type="PROSITE" id="PS51779">
    <property type="entry name" value="POTRA"/>
    <property type="match status" value="1"/>
</dbReference>
<evidence type="ECO:0000256" key="3">
    <source>
        <dbReference type="ARBA" id="ARBA00022519"/>
    </source>
</evidence>
<feature type="region of interest" description="Disordered" evidence="10">
    <location>
        <begin position="1"/>
        <end position="32"/>
    </location>
</feature>
<protein>
    <recommendedName>
        <fullName evidence="9">Cell division protein FtsQ</fullName>
    </recommendedName>
</protein>
<dbReference type="GO" id="GO:0005886">
    <property type="term" value="C:plasma membrane"/>
    <property type="evidence" value="ECO:0007669"/>
    <property type="project" value="UniProtKB-SubCell"/>
</dbReference>
<sequence length="302" mass="32800">MVRGGGGMRRLTLPLPGLSNRSGKAADARAERKRRARRKALLRFGARAGIPAAVIAAIVGSGVWAWQTGWLARQGQQFAHAAVGAAANAGLTLDQVIVTGRERTQPDSILAALGIRQGGPILGFDPAQAKRRLENLPWVKAATVERRLPGTVRIALTERTPLALWQLDGRLSVIDHEGHRIDRTAPEAHTNLPLVVGPGAPEHAEKLLALLASEPEMNARVQAAVRVRDRRWNIVLRNGVEVQLPAQTPARAWSRLAAVERKHGVLQRDVRMIDLRLPDRMVVRMSPGSKPMSEPPGMGEST</sequence>
<dbReference type="GO" id="GO:0090529">
    <property type="term" value="P:cell septum assembly"/>
    <property type="evidence" value="ECO:0007669"/>
    <property type="project" value="InterPro"/>
</dbReference>
<dbReference type="Proteomes" id="UP000778970">
    <property type="component" value="Unassembled WGS sequence"/>
</dbReference>
<evidence type="ECO:0000313" key="13">
    <source>
        <dbReference type="Proteomes" id="UP000778970"/>
    </source>
</evidence>